<organism evidence="1 2">
    <name type="scientific">Neolewinella marina</name>
    <dbReference type="NCBI Taxonomy" id="438751"/>
    <lineage>
        <taxon>Bacteria</taxon>
        <taxon>Pseudomonadati</taxon>
        <taxon>Bacteroidota</taxon>
        <taxon>Saprospiria</taxon>
        <taxon>Saprospirales</taxon>
        <taxon>Lewinellaceae</taxon>
        <taxon>Neolewinella</taxon>
    </lineage>
</organism>
<gene>
    <name evidence="1" type="ORF">CGL56_14950</name>
</gene>
<dbReference type="AlphaFoldDB" id="A0A2G0CCM2"/>
<reference evidence="1 2" key="1">
    <citation type="submission" date="2017-10" db="EMBL/GenBank/DDBJ databases">
        <title>The draft genome sequence of Lewinella marina KCTC 32374.</title>
        <authorList>
            <person name="Wang K."/>
        </authorList>
    </citation>
    <scope>NUCLEOTIDE SEQUENCE [LARGE SCALE GENOMIC DNA]</scope>
    <source>
        <strain evidence="1 2">MKG-38</strain>
    </source>
</reference>
<dbReference type="RefSeq" id="WP_099107375.1">
    <property type="nucleotide sequence ID" value="NZ_JAATJF010000005.1"/>
</dbReference>
<proteinExistence type="predicted"/>
<accession>A0A2G0CCM2</accession>
<sequence length="94" mass="11020">MRIIGRLPDPRMQITVFENDGRFPVQFELGGITQIYRFRKGERLSNMGHLRTYVDENFRAAVLRQFQEMQRIQADVLQRISPPADETDSLPNII</sequence>
<dbReference type="EMBL" id="PDLO01000007">
    <property type="protein sequence ID" value="PHK97721.1"/>
    <property type="molecule type" value="Genomic_DNA"/>
</dbReference>
<keyword evidence="2" id="KW-1185">Reference proteome</keyword>
<name>A0A2G0CCM2_9BACT</name>
<dbReference type="Proteomes" id="UP000226437">
    <property type="component" value="Unassembled WGS sequence"/>
</dbReference>
<protein>
    <submittedName>
        <fullName evidence="1">Uncharacterized protein</fullName>
    </submittedName>
</protein>
<dbReference type="OrthoDB" id="1467713at2"/>
<comment type="caution">
    <text evidence="1">The sequence shown here is derived from an EMBL/GenBank/DDBJ whole genome shotgun (WGS) entry which is preliminary data.</text>
</comment>
<evidence type="ECO:0000313" key="2">
    <source>
        <dbReference type="Proteomes" id="UP000226437"/>
    </source>
</evidence>
<evidence type="ECO:0000313" key="1">
    <source>
        <dbReference type="EMBL" id="PHK97721.1"/>
    </source>
</evidence>